<dbReference type="GO" id="GO:0000398">
    <property type="term" value="P:mRNA splicing, via spliceosome"/>
    <property type="evidence" value="ECO:0007669"/>
    <property type="project" value="InterPro"/>
</dbReference>
<keyword evidence="6 16" id="KW-0808">Transferase</keyword>
<dbReference type="CDD" id="cd01719">
    <property type="entry name" value="Sm_G"/>
    <property type="match status" value="1"/>
</dbReference>
<gene>
    <name evidence="19" type="ORF">D9756_004931</name>
</gene>
<evidence type="ECO:0000256" key="12">
    <source>
        <dbReference type="ARBA" id="ARBA00023274"/>
    </source>
</evidence>
<evidence type="ECO:0000256" key="8">
    <source>
        <dbReference type="ARBA" id="ARBA00022728"/>
    </source>
</evidence>
<organism evidence="19 20">
    <name type="scientific">Leucocoprinus leucothites</name>
    <dbReference type="NCBI Taxonomy" id="201217"/>
    <lineage>
        <taxon>Eukaryota</taxon>
        <taxon>Fungi</taxon>
        <taxon>Dikarya</taxon>
        <taxon>Basidiomycota</taxon>
        <taxon>Agaricomycotina</taxon>
        <taxon>Agaricomycetes</taxon>
        <taxon>Agaricomycetidae</taxon>
        <taxon>Agaricales</taxon>
        <taxon>Agaricineae</taxon>
        <taxon>Agaricaceae</taxon>
        <taxon>Leucocoprinus</taxon>
    </lineage>
</organism>
<evidence type="ECO:0000256" key="1">
    <source>
        <dbReference type="ARBA" id="ARBA00004123"/>
    </source>
</evidence>
<dbReference type="Pfam" id="PF06325">
    <property type="entry name" value="PrmA"/>
    <property type="match status" value="1"/>
</dbReference>
<dbReference type="GO" id="GO:0003723">
    <property type="term" value="F:RNA binding"/>
    <property type="evidence" value="ECO:0007669"/>
    <property type="project" value="UniProtKB-KW"/>
</dbReference>
<dbReference type="CDD" id="cd02440">
    <property type="entry name" value="AdoMet_MTases"/>
    <property type="match status" value="1"/>
</dbReference>
<feature type="region of interest" description="Disordered" evidence="17">
    <location>
        <begin position="147"/>
        <end position="166"/>
    </location>
</feature>
<dbReference type="SUPFAM" id="SSF53335">
    <property type="entry name" value="S-adenosyl-L-methionine-dependent methyltransferases"/>
    <property type="match status" value="1"/>
</dbReference>
<dbReference type="GO" id="GO:0035242">
    <property type="term" value="F:protein-arginine omega-N asymmetric methyltransferase activity"/>
    <property type="evidence" value="ECO:0007669"/>
    <property type="project" value="UniProtKB-EC"/>
</dbReference>
<dbReference type="GO" id="GO:0042054">
    <property type="term" value="F:histone methyltransferase activity"/>
    <property type="evidence" value="ECO:0007669"/>
    <property type="project" value="TreeGrafter"/>
</dbReference>
<keyword evidence="10" id="KW-0508">mRNA splicing</keyword>
<protein>
    <recommendedName>
        <fullName evidence="3">type I protein arginine methyltransferase</fullName>
        <ecNumber evidence="3">2.1.1.319</ecNumber>
    </recommendedName>
    <alternativeName>
        <fullName evidence="13">Sm protein G</fullName>
    </alternativeName>
</protein>
<dbReference type="PROSITE" id="PS52002">
    <property type="entry name" value="SM"/>
    <property type="match status" value="1"/>
</dbReference>
<dbReference type="Gene3D" id="2.70.160.11">
    <property type="entry name" value="Hnrnp arginine n-methyltransferase1"/>
    <property type="match status" value="1"/>
</dbReference>
<dbReference type="Gene3D" id="2.30.30.100">
    <property type="match status" value="1"/>
</dbReference>
<dbReference type="Gene3D" id="3.40.50.150">
    <property type="entry name" value="Vaccinia Virus protein VP39"/>
    <property type="match status" value="1"/>
</dbReference>
<evidence type="ECO:0000256" key="6">
    <source>
        <dbReference type="ARBA" id="ARBA00022679"/>
    </source>
</evidence>
<keyword evidence="12" id="KW-0687">Ribonucleoprotein</keyword>
<evidence type="ECO:0000313" key="19">
    <source>
        <dbReference type="EMBL" id="KAF5360411.1"/>
    </source>
</evidence>
<comment type="caution">
    <text evidence="19">The sequence shown here is derived from an EMBL/GenBank/DDBJ whole genome shotgun (WGS) entry which is preliminary data.</text>
</comment>
<dbReference type="InterPro" id="IPR029063">
    <property type="entry name" value="SAM-dependent_MTases_sf"/>
</dbReference>
<dbReference type="SMART" id="SM00651">
    <property type="entry name" value="Sm"/>
    <property type="match status" value="1"/>
</dbReference>
<evidence type="ECO:0000259" key="18">
    <source>
        <dbReference type="PROSITE" id="PS52002"/>
    </source>
</evidence>
<dbReference type="InterPro" id="IPR047575">
    <property type="entry name" value="Sm"/>
</dbReference>
<keyword evidence="4 16" id="KW-0489">Methyltransferase</keyword>
<dbReference type="InterPro" id="IPR055135">
    <property type="entry name" value="PRMT_dom"/>
</dbReference>
<keyword evidence="8" id="KW-0747">Spliceosome</keyword>
<keyword evidence="9" id="KW-0694">RNA-binding</keyword>
<dbReference type="InterPro" id="IPR034098">
    <property type="entry name" value="Sm_G"/>
</dbReference>
<evidence type="ECO:0000256" key="16">
    <source>
        <dbReference type="PROSITE-ProRule" id="PRU01015"/>
    </source>
</evidence>
<evidence type="ECO:0000256" key="10">
    <source>
        <dbReference type="ARBA" id="ARBA00023187"/>
    </source>
</evidence>
<keyword evidence="7 16" id="KW-0949">S-adenosyl-L-methionine</keyword>
<accession>A0A8H5LK80</accession>
<evidence type="ECO:0000256" key="14">
    <source>
        <dbReference type="ARBA" id="ARBA00047384"/>
    </source>
</evidence>
<proteinExistence type="inferred from homology"/>
<feature type="compositionally biased region" description="Acidic residues" evidence="17">
    <location>
        <begin position="19"/>
        <end position="31"/>
    </location>
</feature>
<dbReference type="PANTHER" id="PTHR11006:SF53">
    <property type="entry name" value="PROTEIN ARGININE N-METHYLTRANSFERASE 3"/>
    <property type="match status" value="1"/>
</dbReference>
<evidence type="ECO:0000256" key="2">
    <source>
        <dbReference type="ARBA" id="ARBA00006850"/>
    </source>
</evidence>
<dbReference type="GO" id="GO:0005681">
    <property type="term" value="C:spliceosomal complex"/>
    <property type="evidence" value="ECO:0007669"/>
    <property type="project" value="UniProtKB-KW"/>
</dbReference>
<comment type="catalytic activity">
    <reaction evidence="15">
        <text>L-arginyl-[protein] + S-adenosyl-L-methionine = N(omega)-methyl-L-arginyl-[protein] + S-adenosyl-L-homocysteine + H(+)</text>
        <dbReference type="Rhea" id="RHEA:48100"/>
        <dbReference type="Rhea" id="RHEA-COMP:10532"/>
        <dbReference type="Rhea" id="RHEA-COMP:11990"/>
        <dbReference type="ChEBI" id="CHEBI:15378"/>
        <dbReference type="ChEBI" id="CHEBI:29965"/>
        <dbReference type="ChEBI" id="CHEBI:57856"/>
        <dbReference type="ChEBI" id="CHEBI:59789"/>
        <dbReference type="ChEBI" id="CHEBI:65280"/>
    </reaction>
    <physiologicalReaction direction="left-to-right" evidence="15">
        <dbReference type="Rhea" id="RHEA:48101"/>
    </physiologicalReaction>
</comment>
<evidence type="ECO:0000256" key="9">
    <source>
        <dbReference type="ARBA" id="ARBA00022884"/>
    </source>
</evidence>
<evidence type="ECO:0000256" key="7">
    <source>
        <dbReference type="ARBA" id="ARBA00022691"/>
    </source>
</evidence>
<name>A0A8H5LK80_9AGAR</name>
<dbReference type="Pfam" id="PF22528">
    <property type="entry name" value="PRMT_C"/>
    <property type="match status" value="2"/>
</dbReference>
<evidence type="ECO:0000313" key="20">
    <source>
        <dbReference type="Proteomes" id="UP000559027"/>
    </source>
</evidence>
<evidence type="ECO:0000256" key="15">
    <source>
        <dbReference type="ARBA" id="ARBA00049303"/>
    </source>
</evidence>
<dbReference type="Pfam" id="PF01423">
    <property type="entry name" value="LSM"/>
    <property type="match status" value="1"/>
</dbReference>
<evidence type="ECO:0000256" key="3">
    <source>
        <dbReference type="ARBA" id="ARBA00011925"/>
    </source>
</evidence>
<dbReference type="InterPro" id="IPR010920">
    <property type="entry name" value="LSM_dom_sf"/>
</dbReference>
<dbReference type="OrthoDB" id="7848332at2759"/>
<comment type="similarity">
    <text evidence="2">Belongs to the snRNP Sm proteins family.</text>
</comment>
<evidence type="ECO:0000256" key="11">
    <source>
        <dbReference type="ARBA" id="ARBA00023242"/>
    </source>
</evidence>
<dbReference type="EC" id="2.1.1.319" evidence="3"/>
<sequence length="642" mass="71705">MSQRQQGADSASVSSSSTGEDDDQNWDDWESDSLQKQECQSLFDETKLPSTTEAIEYDKEKYGFDLNAVCSRLGTETCFSSDEYLIPALENDPLLQASFADDWSDEDEDEADTPDTSKKIKALEKKLSLAQQSLLEYRQFMQQNLGVPANEEASPSNTSKPPCDDDTHYFNSYAENGAPAEIIEKHASLILSLFLSLDIHTVMIQDKVRTSTYAHFILTNPHLFRDATVLDVGCGTGILSLFAARSGAKRVIAVDASDIAVKAQKIIKLNGFEDVITVVRGKVEDIVLPDGVAQVDIIISEWMGYALLYESMLDSVLVARDRFLRPGGVMAPSQCQMMLALCDATEIHKDRIGFWKDVYGFDMTVMSEGLYEEAIVDVVGPETVASKPFVVKDLILGEITTRQLEFVSDFSLQAIVNKRTRINSFVLYFDTFFAPSGCPIPPKTAVKFIQKGDAVLADIWPVGGKRASKRRQSLGPDREEITSFSTGPQSEPTHWKQTLFMLSEPLTVTEDSIVTGTFRLRKRETNSRELDIEIHYSVRLNEETPPTETISRRWSEALTQDKNDQSVPFKSRDDKFMDKKLFIHLQGGRKVSGTLRGYDLFLNLVIDDAIEETTPAQKHPIGTVVIRGNSVTSMETLEALRP</sequence>
<dbReference type="InterPro" id="IPR025799">
    <property type="entry name" value="Arg_MeTrfase"/>
</dbReference>
<comment type="catalytic activity">
    <reaction evidence="14">
        <text>L-arginyl-[protein] + 2 S-adenosyl-L-methionine = N(omega),N(omega)-dimethyl-L-arginyl-[protein] + 2 S-adenosyl-L-homocysteine + 2 H(+)</text>
        <dbReference type="Rhea" id="RHEA:48096"/>
        <dbReference type="Rhea" id="RHEA-COMP:10532"/>
        <dbReference type="Rhea" id="RHEA-COMP:11991"/>
        <dbReference type="ChEBI" id="CHEBI:15378"/>
        <dbReference type="ChEBI" id="CHEBI:29965"/>
        <dbReference type="ChEBI" id="CHEBI:57856"/>
        <dbReference type="ChEBI" id="CHEBI:59789"/>
        <dbReference type="ChEBI" id="CHEBI:61897"/>
        <dbReference type="EC" id="2.1.1.319"/>
    </reaction>
    <physiologicalReaction direction="left-to-right" evidence="14">
        <dbReference type="Rhea" id="RHEA:48097"/>
    </physiologicalReaction>
</comment>
<evidence type="ECO:0000256" key="13">
    <source>
        <dbReference type="ARBA" id="ARBA00041356"/>
    </source>
</evidence>
<feature type="region of interest" description="Disordered" evidence="17">
    <location>
        <begin position="1"/>
        <end position="33"/>
    </location>
</feature>
<dbReference type="SUPFAM" id="SSF50182">
    <property type="entry name" value="Sm-like ribonucleoproteins"/>
    <property type="match status" value="1"/>
</dbReference>
<dbReference type="PANTHER" id="PTHR11006">
    <property type="entry name" value="PROTEIN ARGININE N-METHYLTRANSFERASE"/>
    <property type="match status" value="1"/>
</dbReference>
<reference evidence="19 20" key="1">
    <citation type="journal article" date="2020" name="ISME J.">
        <title>Uncovering the hidden diversity of litter-decomposition mechanisms in mushroom-forming fungi.</title>
        <authorList>
            <person name="Floudas D."/>
            <person name="Bentzer J."/>
            <person name="Ahren D."/>
            <person name="Johansson T."/>
            <person name="Persson P."/>
            <person name="Tunlid A."/>
        </authorList>
    </citation>
    <scope>NUCLEOTIDE SEQUENCE [LARGE SCALE GENOMIC DNA]</scope>
    <source>
        <strain evidence="19 20">CBS 146.42</strain>
    </source>
</reference>
<keyword evidence="11" id="KW-0539">Nucleus</keyword>
<dbReference type="GO" id="GO:0032259">
    <property type="term" value="P:methylation"/>
    <property type="evidence" value="ECO:0007669"/>
    <property type="project" value="UniProtKB-KW"/>
</dbReference>
<keyword evidence="20" id="KW-1185">Reference proteome</keyword>
<evidence type="ECO:0000256" key="4">
    <source>
        <dbReference type="ARBA" id="ARBA00022603"/>
    </source>
</evidence>
<feature type="compositionally biased region" description="Polar residues" evidence="17">
    <location>
        <begin position="482"/>
        <end position="492"/>
    </location>
</feature>
<feature type="region of interest" description="Disordered" evidence="17">
    <location>
        <begin position="468"/>
        <end position="492"/>
    </location>
</feature>
<evidence type="ECO:0000256" key="5">
    <source>
        <dbReference type="ARBA" id="ARBA00022664"/>
    </source>
</evidence>
<dbReference type="EMBL" id="JAACJO010000003">
    <property type="protein sequence ID" value="KAF5360411.1"/>
    <property type="molecule type" value="Genomic_DNA"/>
</dbReference>
<dbReference type="PROSITE" id="PS51678">
    <property type="entry name" value="SAM_MT_PRMT"/>
    <property type="match status" value="1"/>
</dbReference>
<dbReference type="FunFam" id="3.40.50.150:FF:000003">
    <property type="entry name" value="Blast:Protein arginine N-methyltransferase 1"/>
    <property type="match status" value="1"/>
</dbReference>
<dbReference type="AlphaFoldDB" id="A0A8H5LK80"/>
<dbReference type="SUPFAM" id="SSF57667">
    <property type="entry name" value="beta-beta-alpha zinc fingers"/>
    <property type="match status" value="1"/>
</dbReference>
<evidence type="ECO:0000256" key="17">
    <source>
        <dbReference type="SAM" id="MobiDB-lite"/>
    </source>
</evidence>
<comment type="subcellular location">
    <subcellularLocation>
        <location evidence="1">Nucleus</location>
    </subcellularLocation>
</comment>
<feature type="domain" description="Sm" evidence="18">
    <location>
        <begin position="568"/>
        <end position="640"/>
    </location>
</feature>
<dbReference type="InterPro" id="IPR036236">
    <property type="entry name" value="Znf_C2H2_sf"/>
</dbReference>
<keyword evidence="5" id="KW-0507">mRNA processing</keyword>
<dbReference type="FunFam" id="2.30.30.100:FF:000023">
    <property type="entry name" value="Small nuclear ribonucleoprotein G"/>
    <property type="match status" value="1"/>
</dbReference>
<dbReference type="Proteomes" id="UP000559027">
    <property type="component" value="Unassembled WGS sequence"/>
</dbReference>
<dbReference type="InterPro" id="IPR001163">
    <property type="entry name" value="Sm_dom_euk/arc"/>
</dbReference>